<reference evidence="1" key="1">
    <citation type="submission" date="2017-08" db="EMBL/GenBank/DDBJ databases">
        <authorList>
            <consortium name="Urmite Genomes"/>
        </authorList>
    </citation>
    <scope>NUCLEOTIDE SEQUENCE [LARGE SCALE GENOMIC DNA]</scope>
    <source>
        <strain evidence="1">IHUMI-LCC2</strain>
    </source>
</reference>
<dbReference type="EMBL" id="LT906555">
    <property type="protein sequence ID" value="SNW62681.1"/>
    <property type="molecule type" value="Genomic_DNA"/>
</dbReference>
<evidence type="ECO:0008006" key="3">
    <source>
        <dbReference type="Google" id="ProtNLM"/>
    </source>
</evidence>
<name>A0A2I2L588_9VIRU</name>
<proteinExistence type="predicted"/>
<dbReference type="GeneID" id="35382602"/>
<dbReference type="SUPFAM" id="SSF82185">
    <property type="entry name" value="Histone H3 K4-specific methyltransferase SET7/9 N-terminal domain"/>
    <property type="match status" value="3"/>
</dbReference>
<dbReference type="Gene3D" id="3.90.930.1">
    <property type="match status" value="1"/>
</dbReference>
<dbReference type="Gene3D" id="2.20.110.10">
    <property type="entry name" value="Histone H3 K4-specific methyltransferase SET7/9 N-terminal domain"/>
    <property type="match status" value="2"/>
</dbReference>
<accession>A0A2I2L588</accession>
<dbReference type="KEGG" id="vg:35382602"/>
<dbReference type="Proteomes" id="UP000236316">
    <property type="component" value="Segment"/>
</dbReference>
<evidence type="ECO:0000313" key="2">
    <source>
        <dbReference type="Proteomes" id="UP000236316"/>
    </source>
</evidence>
<protein>
    <recommendedName>
        <fullName evidence="3">MORN-repeat protein</fullName>
    </recommendedName>
</protein>
<evidence type="ECO:0000313" key="1">
    <source>
        <dbReference type="EMBL" id="SNW62681.1"/>
    </source>
</evidence>
<organism evidence="1">
    <name type="scientific">Orpheovirus IHUMI-LCC2</name>
    <dbReference type="NCBI Taxonomy" id="2023057"/>
    <lineage>
        <taxon>Viruses</taxon>
        <taxon>Varidnaviria</taxon>
        <taxon>Bamfordvirae</taxon>
        <taxon>Nucleocytoviricota</taxon>
        <taxon>Megaviricetes</taxon>
        <taxon>Pimascovirales</taxon>
        <taxon>Ocovirineae</taxon>
        <taxon>Orpheoviridae</taxon>
        <taxon>Alphaorpheovirus</taxon>
        <taxon>Alphaorpheovirus massiliense</taxon>
    </lineage>
</organism>
<gene>
    <name evidence="1" type="ORF">ORPV_777</name>
</gene>
<keyword evidence="2" id="KW-1185">Reference proteome</keyword>
<dbReference type="RefSeq" id="YP_009448983.1">
    <property type="nucleotide sequence ID" value="NC_036594.1"/>
</dbReference>
<sequence>MDMQNLTIQRLEELPNDIIFHYLLDENIYTHGTLACVCKRFNSLSKRISNPVDHFLQPMTENVVNVYDQDYYINKKTGKWEGKCVAVYVNSGNKGVCKYKDGERNGIYTLVDKNGKTLIKGKYINGKKEGKFIEHKDPYFIPNEGAHLKFDVIRYKNGIANGKCYCYKYDEYGDKIITDVYRKLDGKLEGKYRKYYDNGNKKEIIKYSNNKINGKKRTYHHNGIRRSTTIYYYDKKHGKYVKYGKKGNIVKEGRYFDGNKDGRWITYHTNANGIKSIYKYKNGIKHGIYTTYYPSLVEGNGNLRRKGKYKNGIKHGKDIKFYNITKEGKPMKKEVRNRQEYTFSYIKYDINGNEIEKREYNM</sequence>